<evidence type="ECO:0000313" key="2">
    <source>
        <dbReference type="Proteomes" id="UP000199022"/>
    </source>
</evidence>
<dbReference type="OrthoDB" id="5197182at2"/>
<accession>A0A1I1NS89</accession>
<sequence length="134" mass="14258">MHPALARALEPVLRDLRTSGGPLPRVVDQDWTGDPGSPSLYLWDDAVGTGLGGGTGVRIDLHDDADEQALDLAGQVQEWAWEALAGTHRSNWPVCPAHPTTHPMDLAVRDGQAGWACPRGGPVRARLGELVAES</sequence>
<dbReference type="AlphaFoldDB" id="A0A1I1NS89"/>
<organism evidence="1 2">
    <name type="scientific">Klenkia taihuensis</name>
    <dbReference type="NCBI Taxonomy" id="1225127"/>
    <lineage>
        <taxon>Bacteria</taxon>
        <taxon>Bacillati</taxon>
        <taxon>Actinomycetota</taxon>
        <taxon>Actinomycetes</taxon>
        <taxon>Geodermatophilales</taxon>
        <taxon>Geodermatophilaceae</taxon>
        <taxon>Klenkia</taxon>
    </lineage>
</organism>
<protein>
    <submittedName>
        <fullName evidence="1">Uncharacterized protein</fullName>
    </submittedName>
</protein>
<dbReference type="Proteomes" id="UP000199022">
    <property type="component" value="Unassembled WGS sequence"/>
</dbReference>
<name>A0A1I1NS89_9ACTN</name>
<dbReference type="EMBL" id="FOMD01000002">
    <property type="protein sequence ID" value="SFC97633.1"/>
    <property type="molecule type" value="Genomic_DNA"/>
</dbReference>
<evidence type="ECO:0000313" key="1">
    <source>
        <dbReference type="EMBL" id="SFC97633.1"/>
    </source>
</evidence>
<reference evidence="2" key="1">
    <citation type="submission" date="2016-10" db="EMBL/GenBank/DDBJ databases">
        <authorList>
            <person name="Varghese N."/>
            <person name="Submissions S."/>
        </authorList>
    </citation>
    <scope>NUCLEOTIDE SEQUENCE [LARGE SCALE GENOMIC DNA]</scope>
    <source>
        <strain evidence="2">DSM 45962</strain>
    </source>
</reference>
<gene>
    <name evidence="1" type="ORF">SAMN05661030_2146</name>
</gene>
<dbReference type="RefSeq" id="WP_091557728.1">
    <property type="nucleotide sequence ID" value="NZ_BNAC01000004.1"/>
</dbReference>
<keyword evidence="2" id="KW-1185">Reference proteome</keyword>
<dbReference type="STRING" id="1225127.SAMN05661030_2146"/>
<proteinExistence type="predicted"/>